<name>A0A7U2EW51_PHANO</name>
<dbReference type="Pfam" id="PF22893">
    <property type="entry name" value="ULD_2"/>
    <property type="match status" value="1"/>
</dbReference>
<gene>
    <name evidence="2" type="ORF">JI435_023260</name>
</gene>
<reference evidence="3" key="1">
    <citation type="journal article" date="2021" name="BMC Genomics">
        <title>Chromosome-level genome assembly and manually-curated proteome of model necrotroph Parastagonospora nodorum Sn15 reveals a genome-wide trove of candidate effector homologs, and redundancy of virulence-related functions within an accessory chromosome.</title>
        <authorList>
            <person name="Bertazzoni S."/>
            <person name="Jones D.A.B."/>
            <person name="Phan H.T."/>
            <person name="Tan K.-C."/>
            <person name="Hane J.K."/>
        </authorList>
    </citation>
    <scope>NUCLEOTIDE SEQUENCE [LARGE SCALE GENOMIC DNA]</scope>
    <source>
        <strain evidence="3">SN15 / ATCC MYA-4574 / FGSC 10173)</strain>
    </source>
</reference>
<dbReference type="AlphaFoldDB" id="A0A7U2EW51"/>
<evidence type="ECO:0000313" key="2">
    <source>
        <dbReference type="EMBL" id="QRC92180.1"/>
    </source>
</evidence>
<feature type="domain" description="Ubiquitin-like" evidence="1">
    <location>
        <begin position="266"/>
        <end position="349"/>
    </location>
</feature>
<dbReference type="PANTHER" id="PTHR38886">
    <property type="entry name" value="SESA DOMAIN-CONTAINING PROTEIN"/>
    <property type="match status" value="1"/>
</dbReference>
<proteinExistence type="predicted"/>
<dbReference type="VEuPathDB" id="FungiDB:JI435_023260"/>
<dbReference type="InterPro" id="IPR054464">
    <property type="entry name" value="ULD_fung"/>
</dbReference>
<protein>
    <recommendedName>
        <fullName evidence="1">Ubiquitin-like domain-containing protein</fullName>
    </recommendedName>
</protein>
<keyword evidence="3" id="KW-1185">Reference proteome</keyword>
<dbReference type="PANTHER" id="PTHR38886:SF1">
    <property type="entry name" value="NACHT-NTPASE AND P-LOOP NTPASES N-TERMINAL DOMAIN-CONTAINING PROTEIN"/>
    <property type="match status" value="1"/>
</dbReference>
<dbReference type="Proteomes" id="UP000663193">
    <property type="component" value="Chromosome 2"/>
</dbReference>
<sequence length="436" mass="49370">MVVPFGISVGDFIAGIKLLKSVVDSLSDARGAKADYSELRQALDVLEKALDAAGEFSAPQHQIAVGDEVANCKECVKRFLVGFKKFELLKTGRGGTNRDDVRKFRDHLEVHVSALQLQLAVFQISAQFQDRKIAKSTRADVHSLATRLDDSTQLQESFSEEMKNLHNAQQHSLADVQACTASSSQAISTLSSQMDEIQRQMKHGLSPDMQHTMFRLLQEVLADKDAMKRTMDQLVVQQKSIQTHLVEVKGMVQAHEEIPAQILLRRPIILIDAFDENRLPFHLDFINSFEALFAVLEIRFKEKGYHALVRIRRQLFVMYEHCQQKQIDLNGAWANAFKPGQIVEMSMIVTATPNVKKTLCPACGHVQRGKAGNDNRVDCGRCPMMYRWPLQLDPWKYHSCIPTLRRYTTPDGGDYLRVRENISVYCRIDIVEVGCQ</sequence>
<dbReference type="EMBL" id="CP069024">
    <property type="protein sequence ID" value="QRC92180.1"/>
    <property type="molecule type" value="Genomic_DNA"/>
</dbReference>
<evidence type="ECO:0000259" key="1">
    <source>
        <dbReference type="Pfam" id="PF22893"/>
    </source>
</evidence>
<dbReference type="OrthoDB" id="3045089at2759"/>
<evidence type="ECO:0000313" key="3">
    <source>
        <dbReference type="Proteomes" id="UP000663193"/>
    </source>
</evidence>
<accession>A0A7U2EW51</accession>
<organism evidence="2 3">
    <name type="scientific">Phaeosphaeria nodorum (strain SN15 / ATCC MYA-4574 / FGSC 10173)</name>
    <name type="common">Glume blotch fungus</name>
    <name type="synonym">Parastagonospora nodorum</name>
    <dbReference type="NCBI Taxonomy" id="321614"/>
    <lineage>
        <taxon>Eukaryota</taxon>
        <taxon>Fungi</taxon>
        <taxon>Dikarya</taxon>
        <taxon>Ascomycota</taxon>
        <taxon>Pezizomycotina</taxon>
        <taxon>Dothideomycetes</taxon>
        <taxon>Pleosporomycetidae</taxon>
        <taxon>Pleosporales</taxon>
        <taxon>Pleosporineae</taxon>
        <taxon>Phaeosphaeriaceae</taxon>
        <taxon>Parastagonospora</taxon>
    </lineage>
</organism>